<dbReference type="PROSITE" id="PS00189">
    <property type="entry name" value="LIPOYL"/>
    <property type="match status" value="1"/>
</dbReference>
<dbReference type="Pfam" id="PF00364">
    <property type="entry name" value="Biotin_lipoyl"/>
    <property type="match status" value="1"/>
</dbReference>
<dbReference type="GO" id="GO:0045254">
    <property type="term" value="C:pyruvate dehydrogenase complex"/>
    <property type="evidence" value="ECO:0007669"/>
    <property type="project" value="InterPro"/>
</dbReference>
<dbReference type="PANTHER" id="PTHR23151:SF90">
    <property type="entry name" value="DIHYDROLIPOYLLYSINE-RESIDUE ACETYLTRANSFERASE COMPONENT OF PYRUVATE DEHYDROGENASE COMPLEX, MITOCHONDRIAL-RELATED"/>
    <property type="match status" value="1"/>
</dbReference>
<dbReference type="SUPFAM" id="SSF52777">
    <property type="entry name" value="CoA-dependent acyltransferases"/>
    <property type="match status" value="1"/>
</dbReference>
<evidence type="ECO:0000313" key="9">
    <source>
        <dbReference type="Proteomes" id="UP001165122"/>
    </source>
</evidence>
<reference evidence="9" key="1">
    <citation type="journal article" date="2023" name="Commun. Biol.">
        <title>Genome analysis of Parmales, the sister group of diatoms, reveals the evolutionary specialization of diatoms from phago-mixotrophs to photoautotrophs.</title>
        <authorList>
            <person name="Ban H."/>
            <person name="Sato S."/>
            <person name="Yoshikawa S."/>
            <person name="Yamada K."/>
            <person name="Nakamura Y."/>
            <person name="Ichinomiya M."/>
            <person name="Sato N."/>
            <person name="Blanc-Mathieu R."/>
            <person name="Endo H."/>
            <person name="Kuwata A."/>
            <person name="Ogata H."/>
        </authorList>
    </citation>
    <scope>NUCLEOTIDE SEQUENCE [LARGE SCALE GENOMIC DNA]</scope>
    <source>
        <strain evidence="9">NIES 3700</strain>
    </source>
</reference>
<accession>A0A9W7CAD3</accession>
<keyword evidence="9" id="KW-1185">Reference proteome</keyword>
<feature type="compositionally biased region" description="Polar residues" evidence="5">
    <location>
        <begin position="1"/>
        <end position="18"/>
    </location>
</feature>
<dbReference type="InterPro" id="IPR004167">
    <property type="entry name" value="PSBD"/>
</dbReference>
<feature type="domain" description="Lipoyl-binding" evidence="6">
    <location>
        <begin position="72"/>
        <end position="147"/>
    </location>
</feature>
<dbReference type="InterPro" id="IPR011053">
    <property type="entry name" value="Single_hybrid_motif"/>
</dbReference>
<comment type="caution">
    <text evidence="8">The sequence shown here is derived from an EMBL/GenBank/DDBJ whole genome shotgun (WGS) entry which is preliminary data.</text>
</comment>
<feature type="region of interest" description="Disordered" evidence="5">
    <location>
        <begin position="1"/>
        <end position="24"/>
    </location>
</feature>
<evidence type="ECO:0000256" key="5">
    <source>
        <dbReference type="SAM" id="MobiDB-lite"/>
    </source>
</evidence>
<protein>
    <recommendedName>
        <fullName evidence="4">Dihydrolipoamide acetyltransferase component of pyruvate dehydrogenase complex</fullName>
        <ecNumber evidence="4">2.3.1.-</ecNumber>
    </recommendedName>
</protein>
<dbReference type="PANTHER" id="PTHR23151">
    <property type="entry name" value="DIHYDROLIPOAMIDE ACETYL/SUCCINYL-TRANSFERASE-RELATED"/>
    <property type="match status" value="1"/>
</dbReference>
<evidence type="ECO:0000256" key="1">
    <source>
        <dbReference type="ARBA" id="ARBA00007317"/>
    </source>
</evidence>
<sequence length="487" mass="50646">MSNFSANETQIQAKSNFPTHPHAHTSPYIHTAAMLRLTRNVVRPALHALTRRPAPSSLLSQRRFFSSDLPDHTVQGMPALSPTMEVGNISWRMKEGDEFVAGDVLAEIETDKASIDFVTEDDGFIGKLLVPDGAQEVPVGAPILVVVDSADDVAAFKDFVAEVGDTPASPPAAPPPAAPTYEPAAAAPVTAPPAAAAAAPSGSRVIASPKARKLALDLGVPLHLIPGTGEGGRILAADVQEYTPSAGSAGVVGGAPQAAGSAAAFNTIHTSSDLAALSVQSKREVPHYYLTVDISVASALKVRSSLNAGLGEEDSGISLYDFIIMSASRAMATVPSVNASWIEDGSGIRVYEECDVNLVIGSPGNCSTMLIPGAEKLGLGKIAEHTANPTPSSEVGTFSIVNLGMYGVKTGSPIIVQPQACGLAIGSVETRVVANPSHGKEGEEMYKYEEFITATLSCDHRVVDGAVGAEWLQAFKRGVEQPNSLLI</sequence>
<dbReference type="EMBL" id="BRXW01000029">
    <property type="protein sequence ID" value="GMI00976.1"/>
    <property type="molecule type" value="Genomic_DNA"/>
</dbReference>
<proteinExistence type="inferred from homology"/>
<dbReference type="SUPFAM" id="SSF51230">
    <property type="entry name" value="Single hybrid motif"/>
    <property type="match status" value="1"/>
</dbReference>
<evidence type="ECO:0000256" key="3">
    <source>
        <dbReference type="ARBA" id="ARBA00022946"/>
    </source>
</evidence>
<evidence type="ECO:0000256" key="2">
    <source>
        <dbReference type="ARBA" id="ARBA00022823"/>
    </source>
</evidence>
<dbReference type="InterPro" id="IPR001078">
    <property type="entry name" value="2-oxoacid_DH_actylTfrase"/>
</dbReference>
<dbReference type="InterPro" id="IPR000089">
    <property type="entry name" value="Biotin_lipoyl"/>
</dbReference>
<dbReference type="PROSITE" id="PS50968">
    <property type="entry name" value="BIOTINYL_LIPOYL"/>
    <property type="match status" value="1"/>
</dbReference>
<organism evidence="8 9">
    <name type="scientific">Triparma laevis f. longispina</name>
    <dbReference type="NCBI Taxonomy" id="1714387"/>
    <lineage>
        <taxon>Eukaryota</taxon>
        <taxon>Sar</taxon>
        <taxon>Stramenopiles</taxon>
        <taxon>Ochrophyta</taxon>
        <taxon>Bolidophyceae</taxon>
        <taxon>Parmales</taxon>
        <taxon>Triparmaceae</taxon>
        <taxon>Triparma</taxon>
    </lineage>
</organism>
<keyword evidence="3" id="KW-0809">Transit peptide</keyword>
<dbReference type="InterPro" id="IPR003016">
    <property type="entry name" value="2-oxoA_DH_lipoyl-BS"/>
</dbReference>
<dbReference type="InterPro" id="IPR036625">
    <property type="entry name" value="E3-bd_dom_sf"/>
</dbReference>
<feature type="domain" description="Peripheral subunit-binding (PSBD)" evidence="7">
    <location>
        <begin position="206"/>
        <end position="243"/>
    </location>
</feature>
<keyword evidence="4" id="KW-0808">Transferase</keyword>
<evidence type="ECO:0000256" key="4">
    <source>
        <dbReference type="RuleBase" id="RU003423"/>
    </source>
</evidence>
<dbReference type="OrthoDB" id="537444at2759"/>
<comment type="cofactor">
    <cofactor evidence="4">
        <name>(R)-lipoate</name>
        <dbReference type="ChEBI" id="CHEBI:83088"/>
    </cofactor>
</comment>
<dbReference type="Proteomes" id="UP001165122">
    <property type="component" value="Unassembled WGS sequence"/>
</dbReference>
<dbReference type="EC" id="2.3.1.-" evidence="4"/>
<evidence type="ECO:0000313" key="8">
    <source>
        <dbReference type="EMBL" id="GMI00976.1"/>
    </source>
</evidence>
<keyword evidence="2 4" id="KW-0450">Lipoyl</keyword>
<dbReference type="InterPro" id="IPR023213">
    <property type="entry name" value="CAT-like_dom_sf"/>
</dbReference>
<keyword evidence="4" id="KW-0012">Acyltransferase</keyword>
<dbReference type="SUPFAM" id="SSF47005">
    <property type="entry name" value="Peripheral subunit-binding domain of 2-oxo acid dehydrogenase complex"/>
    <property type="match status" value="1"/>
</dbReference>
<dbReference type="CDD" id="cd06849">
    <property type="entry name" value="lipoyl_domain"/>
    <property type="match status" value="1"/>
</dbReference>
<comment type="similarity">
    <text evidence="1 4">Belongs to the 2-oxoacid dehydrogenase family.</text>
</comment>
<dbReference type="Gene3D" id="4.10.320.10">
    <property type="entry name" value="E3-binding domain"/>
    <property type="match status" value="1"/>
</dbReference>
<dbReference type="GO" id="GO:0004742">
    <property type="term" value="F:dihydrolipoyllysine-residue acetyltransferase activity"/>
    <property type="evidence" value="ECO:0007669"/>
    <property type="project" value="TreeGrafter"/>
</dbReference>
<evidence type="ECO:0000259" key="6">
    <source>
        <dbReference type="PROSITE" id="PS50968"/>
    </source>
</evidence>
<dbReference type="FunFam" id="2.40.50.100:FF:000010">
    <property type="entry name" value="Acetyltransferase component of pyruvate dehydrogenase complex"/>
    <property type="match status" value="1"/>
</dbReference>
<dbReference type="Gene3D" id="2.40.50.100">
    <property type="match status" value="1"/>
</dbReference>
<dbReference type="AlphaFoldDB" id="A0A9W7CAD3"/>
<dbReference type="InterPro" id="IPR045257">
    <property type="entry name" value="E2/Pdx1"/>
</dbReference>
<gene>
    <name evidence="8" type="ORF">TrLO_g5984</name>
</gene>
<dbReference type="Gene3D" id="3.30.559.10">
    <property type="entry name" value="Chloramphenicol acetyltransferase-like domain"/>
    <property type="match status" value="1"/>
</dbReference>
<dbReference type="Pfam" id="PF00198">
    <property type="entry name" value="2-oxoacid_dh"/>
    <property type="match status" value="1"/>
</dbReference>
<dbReference type="GO" id="GO:0006086">
    <property type="term" value="P:pyruvate decarboxylation to acetyl-CoA"/>
    <property type="evidence" value="ECO:0007669"/>
    <property type="project" value="InterPro"/>
</dbReference>
<name>A0A9W7CAD3_9STRA</name>
<dbReference type="Pfam" id="PF02817">
    <property type="entry name" value="E3_binding"/>
    <property type="match status" value="1"/>
</dbReference>
<evidence type="ECO:0000259" key="7">
    <source>
        <dbReference type="PROSITE" id="PS51826"/>
    </source>
</evidence>
<dbReference type="PROSITE" id="PS51826">
    <property type="entry name" value="PSBD"/>
    <property type="match status" value="1"/>
</dbReference>